<keyword evidence="3" id="KW-1185">Reference proteome</keyword>
<evidence type="ECO:0000313" key="2">
    <source>
        <dbReference type="EMBL" id="OAQ66479.1"/>
    </source>
</evidence>
<comment type="caution">
    <text evidence="2">The sequence shown here is derived from an EMBL/GenBank/DDBJ whole genome shotgun (WGS) entry which is preliminary data.</text>
</comment>
<evidence type="ECO:0000313" key="3">
    <source>
        <dbReference type="Proteomes" id="UP000078397"/>
    </source>
</evidence>
<accession>A0A179FN87</accession>
<proteinExistence type="predicted"/>
<feature type="region of interest" description="Disordered" evidence="1">
    <location>
        <begin position="14"/>
        <end position="35"/>
    </location>
</feature>
<evidence type="ECO:0000256" key="1">
    <source>
        <dbReference type="SAM" id="MobiDB-lite"/>
    </source>
</evidence>
<feature type="compositionally biased region" description="Basic and acidic residues" evidence="1">
    <location>
        <begin position="25"/>
        <end position="35"/>
    </location>
</feature>
<name>A0A179FN87_METCM</name>
<organism evidence="2 3">
    <name type="scientific">Pochonia chlamydosporia 170</name>
    <dbReference type="NCBI Taxonomy" id="1380566"/>
    <lineage>
        <taxon>Eukaryota</taxon>
        <taxon>Fungi</taxon>
        <taxon>Dikarya</taxon>
        <taxon>Ascomycota</taxon>
        <taxon>Pezizomycotina</taxon>
        <taxon>Sordariomycetes</taxon>
        <taxon>Hypocreomycetidae</taxon>
        <taxon>Hypocreales</taxon>
        <taxon>Clavicipitaceae</taxon>
        <taxon>Pochonia</taxon>
    </lineage>
</organism>
<dbReference type="RefSeq" id="XP_018143566.1">
    <property type="nucleotide sequence ID" value="XM_018293787.1"/>
</dbReference>
<dbReference type="GeneID" id="28857781"/>
<reference evidence="2 3" key="1">
    <citation type="journal article" date="2016" name="PLoS Pathog.">
        <title>Biosynthesis of antibiotic leucinostatins in bio-control fungus Purpureocillium lilacinum and their inhibition on phytophthora revealed by genome mining.</title>
        <authorList>
            <person name="Wang G."/>
            <person name="Liu Z."/>
            <person name="Lin R."/>
            <person name="Li E."/>
            <person name="Mao Z."/>
            <person name="Ling J."/>
            <person name="Yang Y."/>
            <person name="Yin W.B."/>
            <person name="Xie B."/>
        </authorList>
    </citation>
    <scope>NUCLEOTIDE SEQUENCE [LARGE SCALE GENOMIC DNA]</scope>
    <source>
        <strain evidence="2">170</strain>
    </source>
</reference>
<dbReference type="Proteomes" id="UP000078397">
    <property type="component" value="Unassembled WGS sequence"/>
</dbReference>
<dbReference type="KEGG" id="pchm:VFPPC_16034"/>
<sequence length="56" mass="6207">MSLFSPSLNYAGAMRGSGESGLWRRVTDAGDGDRGDLYFCRSRRKGPRLSRIVLVD</sequence>
<dbReference type="EMBL" id="LSBJ02000004">
    <property type="protein sequence ID" value="OAQ66479.1"/>
    <property type="molecule type" value="Genomic_DNA"/>
</dbReference>
<gene>
    <name evidence="2" type="ORF">VFPPC_16034</name>
</gene>
<protein>
    <submittedName>
        <fullName evidence="2">Uncharacterized protein</fullName>
    </submittedName>
</protein>
<dbReference type="AlphaFoldDB" id="A0A179FN87"/>